<keyword evidence="1" id="KW-0547">Nucleotide-binding</keyword>
<dbReference type="PANTHER" id="PTHR11638">
    <property type="entry name" value="ATP-DEPENDENT CLP PROTEASE"/>
    <property type="match status" value="1"/>
</dbReference>
<name>A0AAX0BJU5_9FIRM</name>
<accession>A0AAX0BJU5</accession>
<keyword evidence="4" id="KW-0378">Hydrolase</keyword>
<dbReference type="InterPro" id="IPR003959">
    <property type="entry name" value="ATPase_AAA_core"/>
</dbReference>
<dbReference type="Gene3D" id="3.40.50.300">
    <property type="entry name" value="P-loop containing nucleotide triphosphate hydrolases"/>
    <property type="match status" value="1"/>
</dbReference>
<dbReference type="InterPro" id="IPR027417">
    <property type="entry name" value="P-loop_NTPase"/>
</dbReference>
<dbReference type="GO" id="GO:0005737">
    <property type="term" value="C:cytoplasm"/>
    <property type="evidence" value="ECO:0007669"/>
    <property type="project" value="TreeGrafter"/>
</dbReference>
<evidence type="ECO:0000256" key="1">
    <source>
        <dbReference type="ARBA" id="ARBA00022741"/>
    </source>
</evidence>
<dbReference type="EMBL" id="JAAILW010000026">
    <property type="protein sequence ID" value="NSC28048.1"/>
    <property type="molecule type" value="Genomic_DNA"/>
</dbReference>
<dbReference type="SUPFAM" id="SSF52540">
    <property type="entry name" value="P-loop containing nucleoside triphosphate hydrolases"/>
    <property type="match status" value="1"/>
</dbReference>
<keyword evidence="2 4" id="KW-0067">ATP-binding</keyword>
<dbReference type="GO" id="GO:0005524">
    <property type="term" value="F:ATP binding"/>
    <property type="evidence" value="ECO:0007669"/>
    <property type="project" value="UniProtKB-KW"/>
</dbReference>
<dbReference type="SMART" id="SM00382">
    <property type="entry name" value="AAA"/>
    <property type="match status" value="1"/>
</dbReference>
<organism evidence="4 5">
    <name type="scientific">Agathobacter rectalis</name>
    <dbReference type="NCBI Taxonomy" id="39491"/>
    <lineage>
        <taxon>Bacteria</taxon>
        <taxon>Bacillati</taxon>
        <taxon>Bacillota</taxon>
        <taxon>Clostridia</taxon>
        <taxon>Lachnospirales</taxon>
        <taxon>Lachnospiraceae</taxon>
        <taxon>Agathobacter</taxon>
    </lineage>
</organism>
<dbReference type="GO" id="GO:0006508">
    <property type="term" value="P:proteolysis"/>
    <property type="evidence" value="ECO:0007669"/>
    <property type="project" value="UniProtKB-KW"/>
</dbReference>
<proteinExistence type="predicted"/>
<dbReference type="RefSeq" id="WP_173840698.1">
    <property type="nucleotide sequence ID" value="NZ_JAAILW010000026.1"/>
</dbReference>
<feature type="domain" description="AAA+ ATPase" evidence="3">
    <location>
        <begin position="159"/>
        <end position="301"/>
    </location>
</feature>
<dbReference type="PANTHER" id="PTHR11638:SF18">
    <property type="entry name" value="HEAT SHOCK PROTEIN 104"/>
    <property type="match status" value="1"/>
</dbReference>
<sequence>MIHICKELKKIINEVEKENQVLSINLIIYEILKMYKEYFGLKKQDIETIYKGNEVDVDAKLYNKHFFSELEENYPSGINSIFDILVNCVSKESDLKYDLLNIGVSYRKIIDIRDQLDEEIRFIEKYTTNISLYGINNDINIVERTKELELLEIFLSMKTKNNVLITGKPGVGKTTLVEAFAQKINKGMVRPKLCGKQILSVDIARLLGNTKYRGEFEEKLTKLLDICVRNEHILFIDEAHIVIGAGASEGGISASNILKPYLLNSKLRFICATTEDECKLIKNDKALNRRFNSINLEEFSKKQMFMVAKKLSEPYEKYHKVIFKTDDMDHIINVLGTEKFSMKTFPDKFIELVDFIGAYYSNFGTIDRIQIEKGLELYENSRILLVR</sequence>
<dbReference type="GO" id="GO:0034605">
    <property type="term" value="P:cellular response to heat"/>
    <property type="evidence" value="ECO:0007669"/>
    <property type="project" value="TreeGrafter"/>
</dbReference>
<reference evidence="4" key="1">
    <citation type="journal article" date="2020" name="Cell Host Microbe">
        <title>Functional and Genomic Variation between Human-Derived Isolates of Lachnospiraceae Reveals Inter- and Intra-Species Diversity.</title>
        <authorList>
            <person name="Sorbara M.T."/>
            <person name="Littmann E.R."/>
            <person name="Fontana E."/>
            <person name="Moody T.U."/>
            <person name="Kohout C.E."/>
            <person name="Gjonbalaj M."/>
            <person name="Eaton V."/>
            <person name="Seok R."/>
            <person name="Leiner I.M."/>
            <person name="Pamer E.G."/>
        </authorList>
    </citation>
    <scope>NUCLEOTIDE SEQUENCE</scope>
    <source>
        <strain evidence="4">MSK.17.79</strain>
    </source>
</reference>
<dbReference type="CDD" id="cd00009">
    <property type="entry name" value="AAA"/>
    <property type="match status" value="1"/>
</dbReference>
<dbReference type="Pfam" id="PF00004">
    <property type="entry name" value="AAA"/>
    <property type="match status" value="1"/>
</dbReference>
<evidence type="ECO:0000313" key="4">
    <source>
        <dbReference type="EMBL" id="NSC28048.1"/>
    </source>
</evidence>
<reference evidence="4" key="2">
    <citation type="submission" date="2020-02" db="EMBL/GenBank/DDBJ databases">
        <authorList>
            <person name="Littmann E."/>
            <person name="Sorbara M."/>
        </authorList>
    </citation>
    <scope>NUCLEOTIDE SEQUENCE</scope>
    <source>
        <strain evidence="4">MSK.17.79</strain>
    </source>
</reference>
<dbReference type="InterPro" id="IPR003593">
    <property type="entry name" value="AAA+_ATPase"/>
</dbReference>
<evidence type="ECO:0000259" key="3">
    <source>
        <dbReference type="SMART" id="SM00382"/>
    </source>
</evidence>
<dbReference type="Proteomes" id="UP001193670">
    <property type="component" value="Unassembled WGS sequence"/>
</dbReference>
<evidence type="ECO:0000256" key="2">
    <source>
        <dbReference type="ARBA" id="ARBA00022840"/>
    </source>
</evidence>
<dbReference type="GO" id="GO:0008233">
    <property type="term" value="F:peptidase activity"/>
    <property type="evidence" value="ECO:0007669"/>
    <property type="project" value="UniProtKB-KW"/>
</dbReference>
<dbReference type="InterPro" id="IPR050130">
    <property type="entry name" value="ClpA_ClpB"/>
</dbReference>
<keyword evidence="4" id="KW-0645">Protease</keyword>
<dbReference type="AlphaFoldDB" id="A0AAX0BJU5"/>
<protein>
    <submittedName>
        <fullName evidence="4">ATP-dependent Clp protease ATP-binding subunit</fullName>
    </submittedName>
</protein>
<evidence type="ECO:0000313" key="5">
    <source>
        <dbReference type="Proteomes" id="UP001193670"/>
    </source>
</evidence>
<gene>
    <name evidence="4" type="ORF">G4319_12025</name>
</gene>
<dbReference type="GO" id="GO:0016887">
    <property type="term" value="F:ATP hydrolysis activity"/>
    <property type="evidence" value="ECO:0007669"/>
    <property type="project" value="InterPro"/>
</dbReference>
<comment type="caution">
    <text evidence="4">The sequence shown here is derived from an EMBL/GenBank/DDBJ whole genome shotgun (WGS) entry which is preliminary data.</text>
</comment>